<feature type="compositionally biased region" description="Low complexity" evidence="2">
    <location>
        <begin position="727"/>
        <end position="737"/>
    </location>
</feature>
<dbReference type="PANTHER" id="PTHR31005">
    <property type="entry name" value="DUF4139 DOMAIN-CONTAINING PROTEIN"/>
    <property type="match status" value="1"/>
</dbReference>
<feature type="domain" description="DUF4140" evidence="4">
    <location>
        <begin position="21"/>
        <end position="140"/>
    </location>
</feature>
<dbReference type="InterPro" id="IPR011935">
    <property type="entry name" value="CHP02231"/>
</dbReference>
<name>A0A166CK07_9AGAM</name>
<feature type="compositionally biased region" description="Basic and acidic residues" evidence="2">
    <location>
        <begin position="204"/>
        <end position="240"/>
    </location>
</feature>
<evidence type="ECO:0000256" key="1">
    <source>
        <dbReference type="SAM" id="Coils"/>
    </source>
</evidence>
<proteinExistence type="predicted"/>
<feature type="region of interest" description="Disordered" evidence="2">
    <location>
        <begin position="713"/>
        <end position="788"/>
    </location>
</feature>
<evidence type="ECO:0000313" key="5">
    <source>
        <dbReference type="EMBL" id="KZP13732.1"/>
    </source>
</evidence>
<feature type="coiled-coil region" evidence="1">
    <location>
        <begin position="110"/>
        <end position="137"/>
    </location>
</feature>
<dbReference type="AlphaFoldDB" id="A0A166CK07"/>
<dbReference type="InterPro" id="IPR037291">
    <property type="entry name" value="DUF4139"/>
</dbReference>
<dbReference type="Pfam" id="PF13598">
    <property type="entry name" value="DUF4139"/>
    <property type="match status" value="1"/>
</dbReference>
<keyword evidence="1" id="KW-0175">Coiled coil</keyword>
<dbReference type="STRING" id="436010.A0A166CK07"/>
<feature type="region of interest" description="Disordered" evidence="2">
    <location>
        <begin position="62"/>
        <end position="108"/>
    </location>
</feature>
<accession>A0A166CK07</accession>
<gene>
    <name evidence="5" type="ORF">FIBSPDRAFT_936179</name>
</gene>
<evidence type="ECO:0000259" key="4">
    <source>
        <dbReference type="Pfam" id="PF13600"/>
    </source>
</evidence>
<feature type="domain" description="DUF4139" evidence="3">
    <location>
        <begin position="288"/>
        <end position="704"/>
    </location>
</feature>
<feature type="compositionally biased region" description="Low complexity" evidence="2">
    <location>
        <begin position="771"/>
        <end position="785"/>
    </location>
</feature>
<evidence type="ECO:0000313" key="6">
    <source>
        <dbReference type="Proteomes" id="UP000076532"/>
    </source>
</evidence>
<keyword evidence="6" id="KW-1185">Reference proteome</keyword>
<feature type="compositionally biased region" description="Basic residues" evidence="2">
    <location>
        <begin position="478"/>
        <end position="507"/>
    </location>
</feature>
<feature type="compositionally biased region" description="Acidic residues" evidence="2">
    <location>
        <begin position="89"/>
        <end position="108"/>
    </location>
</feature>
<sequence length="832" mass="91240">MSEENLHKQKFRVEQWPTSKVTLYPTRASVVRVIENVKLKPGLNEITISDLTALADQDSIRVSGTTDDRPARINDLTIDEASNPYSPDDAFDTDSEDESESDTDEEPEALQALRAALTETERKISEVAERRASAQQELNMIQQYAHNLAGAHHSTDKIVDPETMKKTLELYNAQRALHYGTITLCAAEDTKLQTEYAKKNKALEKEKRVQEKALRAKNAERRKKLEEKRERRKDKNEQRPETSAQVLRVRITIEIPSYDTNAPSIAAGNAPHDKELPDVPENLHEAQLTLTYTTSSASWTPMYDLRLDTLNPSLSTLTYRAHFTNRTYETWTQAAITLSTSQASFGGLNEKIPQMESWRVTAGRKWDAMNVRNGENGLYSLAEVTLKEAAQAAAARRPIRNAVEIPRDNGRHKTFASRAPAPIAASFQPAVIVAPYDGGEFYSSRARAPSGPVHIVRPPSPRAPIVIAPGRAYGGSRSRSRSRSHSRSSRSRSRSPRRHADIRRRRSPSFDEDRGVELDGTLAPAPQAMQHTLAAADTYGFTTTYELPTARTIPSSALVRRHVIAEIPLPSLAFTYIVVPKLKAAAFLKARVTNTSRVPLLPGQAGLTLDGSFMGNLAFPRCSPAETVVLGLGVDQTVKVEYERPSVVHAVQGMMLMGKEEVGAFKRTMQITNTKASAVSLVVLDQVPVPDDQRLKVNITVPRGLKNVEDVAKNGVGSQGNTTKPGVSAAVAAPPSSFKSEDTHDTSSGKHQRSFSLKRSSTVSPTPPTTPLAVSPGSGVKSSSSNWGTAKATLKKNGEIKWDVDLRQGGCVTLALEWECRIPTGEGVQALS</sequence>
<dbReference type="InterPro" id="IPR025554">
    <property type="entry name" value="DUF4140"/>
</dbReference>
<feature type="region of interest" description="Disordered" evidence="2">
    <location>
        <begin position="204"/>
        <end position="245"/>
    </location>
</feature>
<feature type="compositionally biased region" description="Basic and acidic residues" evidence="2">
    <location>
        <begin position="739"/>
        <end position="748"/>
    </location>
</feature>
<reference evidence="5 6" key="1">
    <citation type="journal article" date="2016" name="Mol. Biol. Evol.">
        <title>Comparative Genomics of Early-Diverging Mushroom-Forming Fungi Provides Insights into the Origins of Lignocellulose Decay Capabilities.</title>
        <authorList>
            <person name="Nagy L.G."/>
            <person name="Riley R."/>
            <person name="Tritt A."/>
            <person name="Adam C."/>
            <person name="Daum C."/>
            <person name="Floudas D."/>
            <person name="Sun H."/>
            <person name="Yadav J.S."/>
            <person name="Pangilinan J."/>
            <person name="Larsson K.H."/>
            <person name="Matsuura K."/>
            <person name="Barry K."/>
            <person name="Labutti K."/>
            <person name="Kuo R."/>
            <person name="Ohm R.A."/>
            <person name="Bhattacharya S.S."/>
            <person name="Shirouzu T."/>
            <person name="Yoshinaga Y."/>
            <person name="Martin F.M."/>
            <person name="Grigoriev I.V."/>
            <person name="Hibbett D.S."/>
        </authorList>
    </citation>
    <scope>NUCLEOTIDE SEQUENCE [LARGE SCALE GENOMIC DNA]</scope>
    <source>
        <strain evidence="5 6">CBS 109695</strain>
    </source>
</reference>
<dbReference type="PANTHER" id="PTHR31005:SF8">
    <property type="entry name" value="DUF4139 DOMAIN-CONTAINING PROTEIN"/>
    <property type="match status" value="1"/>
</dbReference>
<evidence type="ECO:0000259" key="3">
    <source>
        <dbReference type="Pfam" id="PF13598"/>
    </source>
</evidence>
<protein>
    <recommendedName>
        <fullName evidence="7">DUF4139 domain-containing protein</fullName>
    </recommendedName>
</protein>
<evidence type="ECO:0008006" key="7">
    <source>
        <dbReference type="Google" id="ProtNLM"/>
    </source>
</evidence>
<feature type="region of interest" description="Disordered" evidence="2">
    <location>
        <begin position="448"/>
        <end position="517"/>
    </location>
</feature>
<dbReference type="Proteomes" id="UP000076532">
    <property type="component" value="Unassembled WGS sequence"/>
</dbReference>
<feature type="compositionally biased region" description="Basic and acidic residues" evidence="2">
    <location>
        <begin position="508"/>
        <end position="517"/>
    </location>
</feature>
<evidence type="ECO:0000256" key="2">
    <source>
        <dbReference type="SAM" id="MobiDB-lite"/>
    </source>
</evidence>
<organism evidence="5 6">
    <name type="scientific">Athelia psychrophila</name>
    <dbReference type="NCBI Taxonomy" id="1759441"/>
    <lineage>
        <taxon>Eukaryota</taxon>
        <taxon>Fungi</taxon>
        <taxon>Dikarya</taxon>
        <taxon>Basidiomycota</taxon>
        <taxon>Agaricomycotina</taxon>
        <taxon>Agaricomycetes</taxon>
        <taxon>Agaricomycetidae</taxon>
        <taxon>Atheliales</taxon>
        <taxon>Atheliaceae</taxon>
        <taxon>Athelia</taxon>
    </lineage>
</organism>
<dbReference type="EMBL" id="KV417628">
    <property type="protein sequence ID" value="KZP13732.1"/>
    <property type="molecule type" value="Genomic_DNA"/>
</dbReference>
<dbReference type="Pfam" id="PF13600">
    <property type="entry name" value="DUF4140"/>
    <property type="match status" value="1"/>
</dbReference>
<dbReference type="OrthoDB" id="10068793at2759"/>